<reference evidence="1 2" key="1">
    <citation type="submission" date="2015-01" db="EMBL/GenBank/DDBJ databases">
        <title>Evolution of Trichinella species and genotypes.</title>
        <authorList>
            <person name="Korhonen P.K."/>
            <person name="Edoardo P."/>
            <person name="Giuseppe L.R."/>
            <person name="Gasser R.B."/>
        </authorList>
    </citation>
    <scope>NUCLEOTIDE SEQUENCE [LARGE SCALE GENOMIC DNA]</scope>
    <source>
        <strain evidence="1">ISS470</strain>
    </source>
</reference>
<gene>
    <name evidence="1" type="ORF">T4D_9783</name>
</gene>
<accession>A0A0V1FHI0</accession>
<dbReference type="Proteomes" id="UP000054995">
    <property type="component" value="Unassembled WGS sequence"/>
</dbReference>
<evidence type="ECO:0000313" key="1">
    <source>
        <dbReference type="EMBL" id="KRY85199.1"/>
    </source>
</evidence>
<comment type="caution">
    <text evidence="1">The sequence shown here is derived from an EMBL/GenBank/DDBJ whole genome shotgun (WGS) entry which is preliminary data.</text>
</comment>
<dbReference type="AlphaFoldDB" id="A0A0V1FHI0"/>
<organism evidence="1 2">
    <name type="scientific">Trichinella pseudospiralis</name>
    <name type="common">Parasitic roundworm</name>
    <dbReference type="NCBI Taxonomy" id="6337"/>
    <lineage>
        <taxon>Eukaryota</taxon>
        <taxon>Metazoa</taxon>
        <taxon>Ecdysozoa</taxon>
        <taxon>Nematoda</taxon>
        <taxon>Enoplea</taxon>
        <taxon>Dorylaimia</taxon>
        <taxon>Trichinellida</taxon>
        <taxon>Trichinellidae</taxon>
        <taxon>Trichinella</taxon>
    </lineage>
</organism>
<proteinExistence type="predicted"/>
<dbReference type="EMBL" id="JYDT01000096">
    <property type="protein sequence ID" value="KRY85199.1"/>
    <property type="molecule type" value="Genomic_DNA"/>
</dbReference>
<protein>
    <submittedName>
        <fullName evidence="1">Uncharacterized protein</fullName>
    </submittedName>
</protein>
<name>A0A0V1FHI0_TRIPS</name>
<sequence length="96" mass="10872">MSTNLPLLFHREFPPEPAPASNAYGFHTFNHYDLQPFFQARQRTGCVDFQIATGNRTRLEKGGVSWLAFFLLLDSVLTFRHTPALVGRMSAKISES</sequence>
<keyword evidence="2" id="KW-1185">Reference proteome</keyword>
<evidence type="ECO:0000313" key="2">
    <source>
        <dbReference type="Proteomes" id="UP000054995"/>
    </source>
</evidence>